<evidence type="ECO:0000256" key="2">
    <source>
        <dbReference type="ARBA" id="ARBA00023125"/>
    </source>
</evidence>
<reference evidence="9" key="1">
    <citation type="submission" date="2022-11" db="UniProtKB">
        <authorList>
            <consortium name="WormBaseParasite"/>
        </authorList>
    </citation>
    <scope>IDENTIFICATION</scope>
</reference>
<keyword evidence="2 5" id="KW-0238">DNA-binding</keyword>
<keyword evidence="4 5" id="KW-0539">Nucleus</keyword>
<proteinExistence type="predicted"/>
<dbReference type="GO" id="GO:0000977">
    <property type="term" value="F:RNA polymerase II transcription regulatory region sequence-specific DNA binding"/>
    <property type="evidence" value="ECO:0007669"/>
    <property type="project" value="TreeGrafter"/>
</dbReference>
<dbReference type="PANTHER" id="PTHR24329">
    <property type="entry name" value="HOMEOBOX PROTEIN ARISTALESS"/>
    <property type="match status" value="1"/>
</dbReference>
<evidence type="ECO:0000256" key="4">
    <source>
        <dbReference type="ARBA" id="ARBA00023242"/>
    </source>
</evidence>
<feature type="DNA-binding region" description="Homeobox" evidence="5">
    <location>
        <begin position="95"/>
        <end position="154"/>
    </location>
</feature>
<evidence type="ECO:0000256" key="5">
    <source>
        <dbReference type="PROSITE-ProRule" id="PRU00108"/>
    </source>
</evidence>
<keyword evidence="3 5" id="KW-0371">Homeobox</keyword>
<dbReference type="GO" id="GO:0005634">
    <property type="term" value="C:nucleus"/>
    <property type="evidence" value="ECO:0007669"/>
    <property type="project" value="UniProtKB-SubCell"/>
</dbReference>
<dbReference type="AlphaFoldDB" id="A0A915EAW2"/>
<dbReference type="InterPro" id="IPR009057">
    <property type="entry name" value="Homeodomain-like_sf"/>
</dbReference>
<dbReference type="SUPFAM" id="SSF46689">
    <property type="entry name" value="Homeodomain-like"/>
    <property type="match status" value="1"/>
</dbReference>
<evidence type="ECO:0000256" key="3">
    <source>
        <dbReference type="ARBA" id="ARBA00023155"/>
    </source>
</evidence>
<evidence type="ECO:0000313" key="9">
    <source>
        <dbReference type="WBParaSite" id="jg3905"/>
    </source>
</evidence>
<evidence type="ECO:0000259" key="7">
    <source>
        <dbReference type="PROSITE" id="PS50071"/>
    </source>
</evidence>
<dbReference type="InterPro" id="IPR050649">
    <property type="entry name" value="Paired_Homeobox_TFs"/>
</dbReference>
<keyword evidence="8" id="KW-1185">Reference proteome</keyword>
<dbReference type="Pfam" id="PF00046">
    <property type="entry name" value="Homeodomain"/>
    <property type="match status" value="1"/>
</dbReference>
<dbReference type="GO" id="GO:0000981">
    <property type="term" value="F:DNA-binding transcription factor activity, RNA polymerase II-specific"/>
    <property type="evidence" value="ECO:0007669"/>
    <property type="project" value="TreeGrafter"/>
</dbReference>
<dbReference type="PROSITE" id="PS50071">
    <property type="entry name" value="HOMEOBOX_2"/>
    <property type="match status" value="1"/>
</dbReference>
<dbReference type="CDD" id="cd00086">
    <property type="entry name" value="homeodomain"/>
    <property type="match status" value="1"/>
</dbReference>
<sequence>MSPQQLYLSYSAAAAAAAAYNGFLKQHQQNLSSGADAGIMNFMQNPCSSNLGIFEPPMLTTSSADLGMPNIGGGIFITGNGKTVRGKTDGEVRKNRRNRTAFNEFQLEELEKCFKMSHYPDLTVRERVSQLINLPEAKVQVWLKNRRAKHRKHLRNLPLDEEPVSPTQFQINQLQKKLTKENSVISWNPANAAFAASLYPMLSNGFSPQQSFGNKNLMSPQNSSQSLLDNLINANPSYTL</sequence>
<dbReference type="WBParaSite" id="jg3905">
    <property type="protein sequence ID" value="jg3905"/>
    <property type="gene ID" value="jg3905"/>
</dbReference>
<evidence type="ECO:0000256" key="6">
    <source>
        <dbReference type="RuleBase" id="RU000682"/>
    </source>
</evidence>
<organism evidence="8 9">
    <name type="scientific">Ditylenchus dipsaci</name>
    <dbReference type="NCBI Taxonomy" id="166011"/>
    <lineage>
        <taxon>Eukaryota</taxon>
        <taxon>Metazoa</taxon>
        <taxon>Ecdysozoa</taxon>
        <taxon>Nematoda</taxon>
        <taxon>Chromadorea</taxon>
        <taxon>Rhabditida</taxon>
        <taxon>Tylenchina</taxon>
        <taxon>Tylenchomorpha</taxon>
        <taxon>Sphaerularioidea</taxon>
        <taxon>Anguinidae</taxon>
        <taxon>Anguininae</taxon>
        <taxon>Ditylenchus</taxon>
    </lineage>
</organism>
<dbReference type="InterPro" id="IPR001356">
    <property type="entry name" value="HD"/>
</dbReference>
<dbReference type="PANTHER" id="PTHR24329:SF543">
    <property type="entry name" value="FI01017P-RELATED"/>
    <property type="match status" value="1"/>
</dbReference>
<accession>A0A915EAW2</accession>
<dbReference type="Gene3D" id="1.10.10.60">
    <property type="entry name" value="Homeodomain-like"/>
    <property type="match status" value="1"/>
</dbReference>
<protein>
    <submittedName>
        <fullName evidence="9">Homeobox domain-containing protein</fullName>
    </submittedName>
</protein>
<dbReference type="GO" id="GO:0030182">
    <property type="term" value="P:neuron differentiation"/>
    <property type="evidence" value="ECO:0007669"/>
    <property type="project" value="UniProtKB-ARBA"/>
</dbReference>
<comment type="subcellular location">
    <subcellularLocation>
        <location evidence="1 5 6">Nucleus</location>
    </subcellularLocation>
</comment>
<dbReference type="Proteomes" id="UP000887574">
    <property type="component" value="Unplaced"/>
</dbReference>
<evidence type="ECO:0000256" key="1">
    <source>
        <dbReference type="ARBA" id="ARBA00004123"/>
    </source>
</evidence>
<dbReference type="FunFam" id="1.10.10.60:FF:000679">
    <property type="entry name" value="Homeobox protein aristaless"/>
    <property type="match status" value="1"/>
</dbReference>
<name>A0A915EAW2_9BILA</name>
<evidence type="ECO:0000313" key="8">
    <source>
        <dbReference type="Proteomes" id="UP000887574"/>
    </source>
</evidence>
<dbReference type="SMART" id="SM00389">
    <property type="entry name" value="HOX"/>
    <property type="match status" value="1"/>
</dbReference>
<feature type="domain" description="Homeobox" evidence="7">
    <location>
        <begin position="93"/>
        <end position="153"/>
    </location>
</feature>